<sequence length="328" mass="37053">MIQPDNEIQRTSDKNAKNFQSIPKAEVGMAGTSQSHSKQASDSSLDTFDELPYGYPALAEYHGSEDRNLVFRRFRHLQARLILEKQDQIRQLEEEIRWYDSEDKAKDLHEPSPRRIETRYRHDIDEAKNRLELFDRAEREFIEYERLLSAAHHLATLERPFEYEYKNVLEHILTTKPVTKPEVAYIDDLKDLITLRRPGAHAHIGGLVELALNHIKIATQKNGGNVTMQKWVEENGESERLAGKFIATVMFLLVPPLFVVPIYALSEVGNNIGKSIGILVAFALTFTGLLLLEGSAKQHEVLSSSAAYLAVLVVFFGSLGNNNASPSG</sequence>
<dbReference type="AlphaFoldDB" id="A0A6A6GX29"/>
<keyword evidence="2" id="KW-0472">Membrane</keyword>
<dbReference type="Proteomes" id="UP000800092">
    <property type="component" value="Unassembled WGS sequence"/>
</dbReference>
<proteinExistence type="predicted"/>
<keyword evidence="2" id="KW-0812">Transmembrane</keyword>
<feature type="domain" description="DUF6594" evidence="3">
    <location>
        <begin position="55"/>
        <end position="313"/>
    </location>
</feature>
<evidence type="ECO:0000259" key="3">
    <source>
        <dbReference type="Pfam" id="PF20237"/>
    </source>
</evidence>
<feature type="transmembrane region" description="Helical" evidence="2">
    <location>
        <begin position="245"/>
        <end position="266"/>
    </location>
</feature>
<evidence type="ECO:0000313" key="4">
    <source>
        <dbReference type="EMBL" id="KAF2230151.1"/>
    </source>
</evidence>
<evidence type="ECO:0000313" key="5">
    <source>
        <dbReference type="Proteomes" id="UP000800092"/>
    </source>
</evidence>
<feature type="compositionally biased region" description="Low complexity" evidence="1">
    <location>
        <begin position="33"/>
        <end position="44"/>
    </location>
</feature>
<dbReference type="Pfam" id="PF20237">
    <property type="entry name" value="DUF6594"/>
    <property type="match status" value="1"/>
</dbReference>
<keyword evidence="2" id="KW-1133">Transmembrane helix</keyword>
<feature type="transmembrane region" description="Helical" evidence="2">
    <location>
        <begin position="301"/>
        <end position="319"/>
    </location>
</feature>
<dbReference type="EMBL" id="ML991846">
    <property type="protein sequence ID" value="KAF2230151.1"/>
    <property type="molecule type" value="Genomic_DNA"/>
</dbReference>
<dbReference type="PANTHER" id="PTHR34502:SF3">
    <property type="entry name" value="DUF6594 DOMAIN-CONTAINING PROTEIN"/>
    <property type="match status" value="1"/>
</dbReference>
<organism evidence="4 5">
    <name type="scientific">Viridothelium virens</name>
    <name type="common">Speckled blister lichen</name>
    <name type="synonym">Trypethelium virens</name>
    <dbReference type="NCBI Taxonomy" id="1048519"/>
    <lineage>
        <taxon>Eukaryota</taxon>
        <taxon>Fungi</taxon>
        <taxon>Dikarya</taxon>
        <taxon>Ascomycota</taxon>
        <taxon>Pezizomycotina</taxon>
        <taxon>Dothideomycetes</taxon>
        <taxon>Dothideomycetes incertae sedis</taxon>
        <taxon>Trypetheliales</taxon>
        <taxon>Trypetheliaceae</taxon>
        <taxon>Viridothelium</taxon>
    </lineage>
</organism>
<evidence type="ECO:0000256" key="2">
    <source>
        <dbReference type="SAM" id="Phobius"/>
    </source>
</evidence>
<accession>A0A6A6GX29</accession>
<dbReference type="OrthoDB" id="3646533at2759"/>
<dbReference type="InterPro" id="IPR046529">
    <property type="entry name" value="DUF6594"/>
</dbReference>
<name>A0A6A6GX29_VIRVR</name>
<keyword evidence="5" id="KW-1185">Reference proteome</keyword>
<feature type="compositionally biased region" description="Basic and acidic residues" evidence="1">
    <location>
        <begin position="7"/>
        <end position="16"/>
    </location>
</feature>
<dbReference type="PANTHER" id="PTHR34502">
    <property type="entry name" value="DUF6594 DOMAIN-CONTAINING PROTEIN-RELATED"/>
    <property type="match status" value="1"/>
</dbReference>
<reference evidence="4" key="1">
    <citation type="journal article" date="2020" name="Stud. Mycol.">
        <title>101 Dothideomycetes genomes: a test case for predicting lifestyles and emergence of pathogens.</title>
        <authorList>
            <person name="Haridas S."/>
            <person name="Albert R."/>
            <person name="Binder M."/>
            <person name="Bloem J."/>
            <person name="Labutti K."/>
            <person name="Salamov A."/>
            <person name="Andreopoulos B."/>
            <person name="Baker S."/>
            <person name="Barry K."/>
            <person name="Bills G."/>
            <person name="Bluhm B."/>
            <person name="Cannon C."/>
            <person name="Castanera R."/>
            <person name="Culley D."/>
            <person name="Daum C."/>
            <person name="Ezra D."/>
            <person name="Gonzalez J."/>
            <person name="Henrissat B."/>
            <person name="Kuo A."/>
            <person name="Liang C."/>
            <person name="Lipzen A."/>
            <person name="Lutzoni F."/>
            <person name="Magnuson J."/>
            <person name="Mondo S."/>
            <person name="Nolan M."/>
            <person name="Ohm R."/>
            <person name="Pangilinan J."/>
            <person name="Park H.-J."/>
            <person name="Ramirez L."/>
            <person name="Alfaro M."/>
            <person name="Sun H."/>
            <person name="Tritt A."/>
            <person name="Yoshinaga Y."/>
            <person name="Zwiers L.-H."/>
            <person name="Turgeon B."/>
            <person name="Goodwin S."/>
            <person name="Spatafora J."/>
            <person name="Crous P."/>
            <person name="Grigoriev I."/>
        </authorList>
    </citation>
    <scope>NUCLEOTIDE SEQUENCE</scope>
    <source>
        <strain evidence="4">Tuck. ex Michener</strain>
    </source>
</reference>
<protein>
    <recommendedName>
        <fullName evidence="3">DUF6594 domain-containing protein</fullName>
    </recommendedName>
</protein>
<evidence type="ECO:0000256" key="1">
    <source>
        <dbReference type="SAM" id="MobiDB-lite"/>
    </source>
</evidence>
<feature type="transmembrane region" description="Helical" evidence="2">
    <location>
        <begin position="272"/>
        <end position="292"/>
    </location>
</feature>
<gene>
    <name evidence="4" type="ORF">EV356DRAFT_509326</name>
</gene>
<feature type="region of interest" description="Disordered" evidence="1">
    <location>
        <begin position="1"/>
        <end position="45"/>
    </location>
</feature>